<dbReference type="AlphaFoldDB" id="A0A1G2FYC9"/>
<keyword evidence="1" id="KW-0812">Transmembrane</keyword>
<dbReference type="Proteomes" id="UP000177480">
    <property type="component" value="Unassembled WGS sequence"/>
</dbReference>
<dbReference type="EMBL" id="MHNK01000020">
    <property type="protein sequence ID" value="OGZ43059.1"/>
    <property type="molecule type" value="Genomic_DNA"/>
</dbReference>
<evidence type="ECO:0000256" key="1">
    <source>
        <dbReference type="SAM" id="Phobius"/>
    </source>
</evidence>
<dbReference type="STRING" id="1802114.A2719_01700"/>
<sequence length="173" mass="18771">MNIYYKNKGTALFLTGVIISIALAVGIGVSTISFRELRITRTILPSFQAFYAADAGVECAYYWDDQDPSLSKYGPTQTSSFSIACLGNNNAVTYSMSGSGARIYTFDTMDLDNGTCVDVTVRVRENVTDTDGNLFSRCLRIDSFGGNACGGSSSVKVQRGLLWKDPVECPDTF</sequence>
<keyword evidence="1" id="KW-0472">Membrane</keyword>
<evidence type="ECO:0000313" key="3">
    <source>
        <dbReference type="Proteomes" id="UP000177480"/>
    </source>
</evidence>
<keyword evidence="1" id="KW-1133">Transmembrane helix</keyword>
<protein>
    <recommendedName>
        <fullName evidence="4">Type 4 fimbrial biogenesis protein PilX N-terminal domain-containing protein</fullName>
    </recommendedName>
</protein>
<comment type="caution">
    <text evidence="2">The sequence shown here is derived from an EMBL/GenBank/DDBJ whole genome shotgun (WGS) entry which is preliminary data.</text>
</comment>
<accession>A0A1G2FYC9</accession>
<name>A0A1G2FYC9_9BACT</name>
<organism evidence="2 3">
    <name type="scientific">Candidatus Ryanbacteria bacterium RIFCSPHIGHO2_01_FULL_45_22</name>
    <dbReference type="NCBI Taxonomy" id="1802114"/>
    <lineage>
        <taxon>Bacteria</taxon>
        <taxon>Candidatus Ryaniibacteriota</taxon>
    </lineage>
</organism>
<reference evidence="2 3" key="1">
    <citation type="journal article" date="2016" name="Nat. Commun.">
        <title>Thousands of microbial genomes shed light on interconnected biogeochemical processes in an aquifer system.</title>
        <authorList>
            <person name="Anantharaman K."/>
            <person name="Brown C.T."/>
            <person name="Hug L.A."/>
            <person name="Sharon I."/>
            <person name="Castelle C.J."/>
            <person name="Probst A.J."/>
            <person name="Thomas B.C."/>
            <person name="Singh A."/>
            <person name="Wilkins M.J."/>
            <person name="Karaoz U."/>
            <person name="Brodie E.L."/>
            <person name="Williams K.H."/>
            <person name="Hubbard S.S."/>
            <person name="Banfield J.F."/>
        </authorList>
    </citation>
    <scope>NUCLEOTIDE SEQUENCE [LARGE SCALE GENOMIC DNA]</scope>
</reference>
<evidence type="ECO:0000313" key="2">
    <source>
        <dbReference type="EMBL" id="OGZ43059.1"/>
    </source>
</evidence>
<proteinExistence type="predicted"/>
<evidence type="ECO:0008006" key="4">
    <source>
        <dbReference type="Google" id="ProtNLM"/>
    </source>
</evidence>
<gene>
    <name evidence="2" type="ORF">A2719_01700</name>
</gene>
<feature type="transmembrane region" description="Helical" evidence="1">
    <location>
        <begin position="12"/>
        <end position="34"/>
    </location>
</feature>